<proteinExistence type="predicted"/>
<dbReference type="CDD" id="cd06259">
    <property type="entry name" value="YdcF-like"/>
    <property type="match status" value="1"/>
</dbReference>
<dbReference type="Gene3D" id="3.40.50.620">
    <property type="entry name" value="HUPs"/>
    <property type="match status" value="1"/>
</dbReference>
<feature type="domain" description="DUF218" evidence="1">
    <location>
        <begin position="50"/>
        <end position="184"/>
    </location>
</feature>
<dbReference type="RefSeq" id="WP_276268178.1">
    <property type="nucleotide sequence ID" value="NZ_JARJLM010000566.1"/>
</dbReference>
<accession>A0ABT6AZY1</accession>
<comment type="caution">
    <text evidence="2">The sequence shown here is derived from an EMBL/GenBank/DDBJ whole genome shotgun (WGS) entry which is preliminary data.</text>
</comment>
<evidence type="ECO:0000313" key="2">
    <source>
        <dbReference type="EMBL" id="MDF3838175.1"/>
    </source>
</evidence>
<dbReference type="InterPro" id="IPR051599">
    <property type="entry name" value="Cell_Envelope_Assoc"/>
</dbReference>
<dbReference type="PANTHER" id="PTHR30336:SF4">
    <property type="entry name" value="ENVELOPE BIOGENESIS FACTOR ELYC"/>
    <property type="match status" value="1"/>
</dbReference>
<reference evidence="2 3" key="1">
    <citation type="submission" date="2023-03" db="EMBL/GenBank/DDBJ databases">
        <title>Draft assemblies of triclosan tolerant bacteria isolated from returned activated sludge.</title>
        <authorList>
            <person name="Van Hamelsveld S."/>
        </authorList>
    </citation>
    <scope>NUCLEOTIDE SEQUENCE [LARGE SCALE GENOMIC DNA]</scope>
    <source>
        <strain evidence="2 3">GW210010_S58</strain>
    </source>
</reference>
<dbReference type="Pfam" id="PF02698">
    <property type="entry name" value="DUF218"/>
    <property type="match status" value="1"/>
</dbReference>
<dbReference type="PANTHER" id="PTHR30336">
    <property type="entry name" value="INNER MEMBRANE PROTEIN, PROBABLE PERMEASE"/>
    <property type="match status" value="1"/>
</dbReference>
<dbReference type="InterPro" id="IPR014729">
    <property type="entry name" value="Rossmann-like_a/b/a_fold"/>
</dbReference>
<gene>
    <name evidence="2" type="ORF">P3W85_35350</name>
</gene>
<dbReference type="Proteomes" id="UP001216674">
    <property type="component" value="Unassembled WGS sequence"/>
</dbReference>
<protein>
    <submittedName>
        <fullName evidence="2">YdcF family protein</fullName>
    </submittedName>
</protein>
<evidence type="ECO:0000313" key="3">
    <source>
        <dbReference type="Proteomes" id="UP001216674"/>
    </source>
</evidence>
<dbReference type="InterPro" id="IPR003848">
    <property type="entry name" value="DUF218"/>
</dbReference>
<dbReference type="EMBL" id="JARJLM010000566">
    <property type="protein sequence ID" value="MDF3838175.1"/>
    <property type="molecule type" value="Genomic_DNA"/>
</dbReference>
<evidence type="ECO:0000259" key="1">
    <source>
        <dbReference type="Pfam" id="PF02698"/>
    </source>
</evidence>
<organism evidence="2 3">
    <name type="scientific">Cupriavidus basilensis</name>
    <dbReference type="NCBI Taxonomy" id="68895"/>
    <lineage>
        <taxon>Bacteria</taxon>
        <taxon>Pseudomonadati</taxon>
        <taxon>Pseudomonadota</taxon>
        <taxon>Betaproteobacteria</taxon>
        <taxon>Burkholderiales</taxon>
        <taxon>Burkholderiaceae</taxon>
        <taxon>Cupriavidus</taxon>
    </lineage>
</organism>
<name>A0ABT6AZY1_9BURK</name>
<sequence>MPDRLLRPKTLKDLFCLVGVCALLGLLASAVLLDNAKAWLARESVPPRADWIVVLGGESGQRVIGAAELYHAGVAPYVFVSGGGDCMLIVRRLAMTGVPRGRIGYECQSGSTMENARMTRAQLERFAPRRAVLVTSWYHTGRALKSFRQAWSEVDWGTHGVYPGVSLGKSLVLYEAGAVLAEYVKRGWYILRYRY</sequence>
<keyword evidence="3" id="KW-1185">Reference proteome</keyword>